<dbReference type="InterPro" id="IPR057336">
    <property type="entry name" value="GerAC_N"/>
</dbReference>
<dbReference type="InterPro" id="IPR008844">
    <property type="entry name" value="Spore_GerAC-like"/>
</dbReference>
<organism evidence="2 3">
    <name type="scientific">Robertmurraya beringensis</name>
    <dbReference type="NCBI Taxonomy" id="641660"/>
    <lineage>
        <taxon>Bacteria</taxon>
        <taxon>Bacillati</taxon>
        <taxon>Bacillota</taxon>
        <taxon>Bacilli</taxon>
        <taxon>Bacillales</taxon>
        <taxon>Bacillaceae</taxon>
        <taxon>Robertmurraya</taxon>
    </lineage>
</organism>
<feature type="domain" description="Spore germination protein N-terminal" evidence="1">
    <location>
        <begin position="23"/>
        <end position="165"/>
    </location>
</feature>
<dbReference type="PROSITE" id="PS51257">
    <property type="entry name" value="PROKAR_LIPOPROTEIN"/>
    <property type="match status" value="1"/>
</dbReference>
<protein>
    <recommendedName>
        <fullName evidence="1">Spore germination protein N-terminal domain-containing protein</fullName>
    </recommendedName>
</protein>
<keyword evidence="3" id="KW-1185">Reference proteome</keyword>
<dbReference type="RefSeq" id="WP_377057500.1">
    <property type="nucleotide sequence ID" value="NZ_JBHLUU010000010.1"/>
</dbReference>
<dbReference type="PANTHER" id="PTHR35789">
    <property type="entry name" value="SPORE GERMINATION PROTEIN B3"/>
    <property type="match status" value="1"/>
</dbReference>
<reference evidence="2 3" key="1">
    <citation type="submission" date="2024-09" db="EMBL/GenBank/DDBJ databases">
        <authorList>
            <person name="Sun Q."/>
            <person name="Mori K."/>
        </authorList>
    </citation>
    <scope>NUCLEOTIDE SEQUENCE [LARGE SCALE GENOMIC DNA]</scope>
    <source>
        <strain evidence="2 3">CGMCC 1.9126</strain>
    </source>
</reference>
<accession>A0ABV6KL84</accession>
<sequence>MKRHLKWSLLLILILLLSGCAGKRELNDLALVMAVGIDKGEGENAFKVTAQIARPADARGQTGAPSGQTGEPILTIVGQGESLFDAIRDLSSFTTRNVFWAHNQVIVINEDLAKEGIAQVIDFFTRNSELRMRTWVVITPEKASTLVSTVTGLELIPGEALNKLF</sequence>
<dbReference type="EMBL" id="JBHLUU010000010">
    <property type="protein sequence ID" value="MFC0474067.1"/>
    <property type="molecule type" value="Genomic_DNA"/>
</dbReference>
<comment type="caution">
    <text evidence="2">The sequence shown here is derived from an EMBL/GenBank/DDBJ whole genome shotgun (WGS) entry which is preliminary data.</text>
</comment>
<evidence type="ECO:0000259" key="1">
    <source>
        <dbReference type="Pfam" id="PF25198"/>
    </source>
</evidence>
<dbReference type="Proteomes" id="UP001589738">
    <property type="component" value="Unassembled WGS sequence"/>
</dbReference>
<evidence type="ECO:0000313" key="3">
    <source>
        <dbReference type="Proteomes" id="UP001589738"/>
    </source>
</evidence>
<gene>
    <name evidence="2" type="ORF">ACFFHF_01935</name>
</gene>
<evidence type="ECO:0000313" key="2">
    <source>
        <dbReference type="EMBL" id="MFC0474067.1"/>
    </source>
</evidence>
<proteinExistence type="predicted"/>
<name>A0ABV6KL84_9BACI</name>
<dbReference type="Gene3D" id="6.20.190.10">
    <property type="entry name" value="Nutrient germinant receptor protein C, domain 1"/>
    <property type="match status" value="1"/>
</dbReference>
<dbReference type="Pfam" id="PF25198">
    <property type="entry name" value="Spore_GerAC_N"/>
    <property type="match status" value="1"/>
</dbReference>
<dbReference type="PANTHER" id="PTHR35789:SF1">
    <property type="entry name" value="SPORE GERMINATION PROTEIN B3"/>
    <property type="match status" value="1"/>
</dbReference>